<evidence type="ECO:0000256" key="1">
    <source>
        <dbReference type="SAM" id="SignalP"/>
    </source>
</evidence>
<reference evidence="2" key="1">
    <citation type="journal article" date="2023" name="Mol. Phylogenet. Evol.">
        <title>Genome-scale phylogeny and comparative genomics of the fungal order Sordariales.</title>
        <authorList>
            <person name="Hensen N."/>
            <person name="Bonometti L."/>
            <person name="Westerberg I."/>
            <person name="Brannstrom I.O."/>
            <person name="Guillou S."/>
            <person name="Cros-Aarteil S."/>
            <person name="Calhoun S."/>
            <person name="Haridas S."/>
            <person name="Kuo A."/>
            <person name="Mondo S."/>
            <person name="Pangilinan J."/>
            <person name="Riley R."/>
            <person name="LaButti K."/>
            <person name="Andreopoulos B."/>
            <person name="Lipzen A."/>
            <person name="Chen C."/>
            <person name="Yan M."/>
            <person name="Daum C."/>
            <person name="Ng V."/>
            <person name="Clum A."/>
            <person name="Steindorff A."/>
            <person name="Ohm R.A."/>
            <person name="Martin F."/>
            <person name="Silar P."/>
            <person name="Natvig D.O."/>
            <person name="Lalanne C."/>
            <person name="Gautier V."/>
            <person name="Ament-Velasquez S.L."/>
            <person name="Kruys A."/>
            <person name="Hutchinson M.I."/>
            <person name="Powell A.J."/>
            <person name="Barry K."/>
            <person name="Miller A.N."/>
            <person name="Grigoriev I.V."/>
            <person name="Debuchy R."/>
            <person name="Gladieux P."/>
            <person name="Hiltunen Thoren M."/>
            <person name="Johannesson H."/>
        </authorList>
    </citation>
    <scope>NUCLEOTIDE SEQUENCE</scope>
    <source>
        <strain evidence="2">PSN309</strain>
    </source>
</reference>
<feature type="chain" id="PRO_5042977688" evidence="1">
    <location>
        <begin position="26"/>
        <end position="263"/>
    </location>
</feature>
<organism evidence="2 3">
    <name type="scientific">Podospora australis</name>
    <dbReference type="NCBI Taxonomy" id="1536484"/>
    <lineage>
        <taxon>Eukaryota</taxon>
        <taxon>Fungi</taxon>
        <taxon>Dikarya</taxon>
        <taxon>Ascomycota</taxon>
        <taxon>Pezizomycotina</taxon>
        <taxon>Sordariomycetes</taxon>
        <taxon>Sordariomycetidae</taxon>
        <taxon>Sordariales</taxon>
        <taxon>Podosporaceae</taxon>
        <taxon>Podospora</taxon>
    </lineage>
</organism>
<accession>A0AAN6WN47</accession>
<comment type="caution">
    <text evidence="2">The sequence shown here is derived from an EMBL/GenBank/DDBJ whole genome shotgun (WGS) entry which is preliminary data.</text>
</comment>
<keyword evidence="1" id="KW-0732">Signal</keyword>
<gene>
    <name evidence="2" type="ORF">QBC35DRAFT_455353</name>
</gene>
<evidence type="ECO:0000313" key="2">
    <source>
        <dbReference type="EMBL" id="KAK4184370.1"/>
    </source>
</evidence>
<sequence>MHRYFDNPAVILAFLFVCLAGLTKSSPIRPPILSSTASGMIEFTPTIGRRDIGQEPSYCARNWTYTCGYTCYWIDYWAEVNENLVYRECDVWFESREHQEALCKDYTYCVMRPGTNLMICDNIPGDQFCPNLRYDIKCDGYNKLRRHRGNTERIEARNDGQTAGVVADQSGENFSDCGTYIRKTGPRRLSAQVGEVTANGISGDQGGTSLEGNIQVYVTFENGTRYVASAADRKKLVLDPEELEAGISTHQHMKLHDCYRVYC</sequence>
<dbReference type="AlphaFoldDB" id="A0AAN6WN47"/>
<name>A0AAN6WN47_9PEZI</name>
<dbReference type="Proteomes" id="UP001302126">
    <property type="component" value="Unassembled WGS sequence"/>
</dbReference>
<protein>
    <submittedName>
        <fullName evidence="2">Uncharacterized protein</fullName>
    </submittedName>
</protein>
<feature type="signal peptide" evidence="1">
    <location>
        <begin position="1"/>
        <end position="25"/>
    </location>
</feature>
<evidence type="ECO:0000313" key="3">
    <source>
        <dbReference type="Proteomes" id="UP001302126"/>
    </source>
</evidence>
<reference evidence="2" key="2">
    <citation type="submission" date="2023-05" db="EMBL/GenBank/DDBJ databases">
        <authorList>
            <consortium name="Lawrence Berkeley National Laboratory"/>
            <person name="Steindorff A."/>
            <person name="Hensen N."/>
            <person name="Bonometti L."/>
            <person name="Westerberg I."/>
            <person name="Brannstrom I.O."/>
            <person name="Guillou S."/>
            <person name="Cros-Aarteil S."/>
            <person name="Calhoun S."/>
            <person name="Haridas S."/>
            <person name="Kuo A."/>
            <person name="Mondo S."/>
            <person name="Pangilinan J."/>
            <person name="Riley R."/>
            <person name="Labutti K."/>
            <person name="Andreopoulos B."/>
            <person name="Lipzen A."/>
            <person name="Chen C."/>
            <person name="Yanf M."/>
            <person name="Daum C."/>
            <person name="Ng V."/>
            <person name="Clum A."/>
            <person name="Ohm R."/>
            <person name="Martin F."/>
            <person name="Silar P."/>
            <person name="Natvig D."/>
            <person name="Lalanne C."/>
            <person name="Gautier V."/>
            <person name="Ament-Velasquez S.L."/>
            <person name="Kruys A."/>
            <person name="Hutchinson M.I."/>
            <person name="Powell A.J."/>
            <person name="Barry K."/>
            <person name="Miller A.N."/>
            <person name="Grigoriev I.V."/>
            <person name="Debuchy R."/>
            <person name="Gladieux P."/>
            <person name="Thoren M.H."/>
            <person name="Johannesson H."/>
        </authorList>
    </citation>
    <scope>NUCLEOTIDE SEQUENCE</scope>
    <source>
        <strain evidence="2">PSN309</strain>
    </source>
</reference>
<proteinExistence type="predicted"/>
<dbReference type="EMBL" id="MU864492">
    <property type="protein sequence ID" value="KAK4184370.1"/>
    <property type="molecule type" value="Genomic_DNA"/>
</dbReference>
<keyword evidence="3" id="KW-1185">Reference proteome</keyword>